<evidence type="ECO:0000256" key="1">
    <source>
        <dbReference type="ARBA" id="ARBA00022857"/>
    </source>
</evidence>
<dbReference type="EMBL" id="SWFS01000175">
    <property type="protein sequence ID" value="KAA8915323.1"/>
    <property type="molecule type" value="Genomic_DNA"/>
</dbReference>
<comment type="caution">
    <text evidence="4">The sequence shown here is derived from an EMBL/GenBank/DDBJ whole genome shotgun (WGS) entry which is preliminary data.</text>
</comment>
<dbReference type="OrthoDB" id="9974981at2759"/>
<dbReference type="AlphaFoldDB" id="A0A642VBH3"/>
<dbReference type="GO" id="GO:0016491">
    <property type="term" value="F:oxidoreductase activity"/>
    <property type="evidence" value="ECO:0007669"/>
    <property type="project" value="UniProtKB-KW"/>
</dbReference>
<sequence>MSSSTKHSVAIIGLGGILGQPLIRAFTSETFRDLYAKPIKALTRDPSKYESTDEVEYLKGDLSDPESLKQSLEGVDVLVDVTSIKANKIPLVDAAKAAGVKLYVLPGMATDVINHLDLHPWHALYEDKVKEVEYVFKHMKTLSIMGGVFSELNFSMPEFSKVYPQRGLILRSEHSDQRFTCTSIEDVAKSVAAIVHRPLDEIPAVVKISGDTMSIDDLIDYFRNAHSDVKFAIQQVPWSETTKQADESDKWIRDRAGDTKELSFGDESGSNNEMLLHMSNVVYANFINPDSRVHALFEPNDNEWVNPNNKYFSWKSWDLK</sequence>
<dbReference type="SUPFAM" id="SSF51735">
    <property type="entry name" value="NAD(P)-binding Rossmann-fold domains"/>
    <property type="match status" value="1"/>
</dbReference>
<dbReference type="Proteomes" id="UP000761534">
    <property type="component" value="Unassembled WGS sequence"/>
</dbReference>
<reference evidence="4" key="1">
    <citation type="journal article" date="2019" name="G3 (Bethesda)">
        <title>Genome Assemblies of Two Rare Opportunistic Yeast Pathogens: Diutina rugosa (syn. Candida rugosa) and Trichomonascus ciferrii (syn. Candida ciferrii).</title>
        <authorList>
            <person name="Mixao V."/>
            <person name="Saus E."/>
            <person name="Hansen A.P."/>
            <person name="Lass-Florl C."/>
            <person name="Gabaldon T."/>
        </authorList>
    </citation>
    <scope>NUCLEOTIDE SEQUENCE</scope>
    <source>
        <strain evidence="4">CBS 4856</strain>
    </source>
</reference>
<dbReference type="InterPro" id="IPR036291">
    <property type="entry name" value="NAD(P)-bd_dom_sf"/>
</dbReference>
<proteinExistence type="predicted"/>
<evidence type="ECO:0000256" key="2">
    <source>
        <dbReference type="ARBA" id="ARBA00023002"/>
    </source>
</evidence>
<evidence type="ECO:0000259" key="3">
    <source>
        <dbReference type="Pfam" id="PF05368"/>
    </source>
</evidence>
<evidence type="ECO:0000313" key="5">
    <source>
        <dbReference type="Proteomes" id="UP000761534"/>
    </source>
</evidence>
<dbReference type="Pfam" id="PF05368">
    <property type="entry name" value="NmrA"/>
    <property type="match status" value="1"/>
</dbReference>
<accession>A0A642VBH3</accession>
<evidence type="ECO:0000313" key="4">
    <source>
        <dbReference type="EMBL" id="KAA8915323.1"/>
    </source>
</evidence>
<feature type="domain" description="NmrA-like" evidence="3">
    <location>
        <begin position="6"/>
        <end position="244"/>
    </location>
</feature>
<gene>
    <name evidence="4" type="ORF">TRICI_002532</name>
</gene>
<dbReference type="VEuPathDB" id="FungiDB:TRICI_002532"/>
<protein>
    <recommendedName>
        <fullName evidence="3">NmrA-like domain-containing protein</fullName>
    </recommendedName>
</protein>
<dbReference type="PANTHER" id="PTHR47706">
    <property type="entry name" value="NMRA-LIKE FAMILY PROTEIN"/>
    <property type="match status" value="1"/>
</dbReference>
<dbReference type="PANTHER" id="PTHR47706:SF9">
    <property type="entry name" value="NMRA-LIKE DOMAIN-CONTAINING PROTEIN-RELATED"/>
    <property type="match status" value="1"/>
</dbReference>
<dbReference type="Gene3D" id="3.40.50.720">
    <property type="entry name" value="NAD(P)-binding Rossmann-like Domain"/>
    <property type="match status" value="1"/>
</dbReference>
<name>A0A642VBH3_9ASCO</name>
<keyword evidence="5" id="KW-1185">Reference proteome</keyword>
<dbReference type="InterPro" id="IPR008030">
    <property type="entry name" value="NmrA-like"/>
</dbReference>
<dbReference type="InterPro" id="IPR051609">
    <property type="entry name" value="NmrA/Isoflavone_reductase-like"/>
</dbReference>
<keyword evidence="2" id="KW-0560">Oxidoreductase</keyword>
<keyword evidence="1" id="KW-0521">NADP</keyword>
<organism evidence="4 5">
    <name type="scientific">Trichomonascus ciferrii</name>
    <dbReference type="NCBI Taxonomy" id="44093"/>
    <lineage>
        <taxon>Eukaryota</taxon>
        <taxon>Fungi</taxon>
        <taxon>Dikarya</taxon>
        <taxon>Ascomycota</taxon>
        <taxon>Saccharomycotina</taxon>
        <taxon>Dipodascomycetes</taxon>
        <taxon>Dipodascales</taxon>
        <taxon>Trichomonascaceae</taxon>
        <taxon>Trichomonascus</taxon>
        <taxon>Trichomonascus ciferrii complex</taxon>
    </lineage>
</organism>